<dbReference type="GO" id="GO:0034338">
    <property type="term" value="F:short-chain carboxylesterase activity"/>
    <property type="evidence" value="ECO:0007669"/>
    <property type="project" value="TreeGrafter"/>
</dbReference>
<dbReference type="InterPro" id="IPR029058">
    <property type="entry name" value="AB_hydrolase_fold"/>
</dbReference>
<sequence>MADGSGDVLLGALNRGTGDKPLAVLVHGLTGCQDSYYVLATAKALQGRGHPVLRLNLRGAGPSAGSCRQRYHAGRTQDIRAVLSQLPPDLAGQGLVLVGYSLGGNAVLKFLGEGDFPVPVRAGCAVSAPIDLASSSRRFLAPDNRAYHKWLLGKMKAEMQAGAGLLEDRWVRAAATAQSVWQFDDTIVGPWNGWGGAEQYYRVNSAIGFLLGIAVPTLLVHALDDPWIPGDPYLSFPWHAHPNLVPLLPTRGGHVGFHGRGGVWHDRALLAFLDNVGA</sequence>
<dbReference type="PANTHER" id="PTHR10794">
    <property type="entry name" value="ABHYDROLASE DOMAIN-CONTAINING PROTEIN"/>
    <property type="match status" value="1"/>
</dbReference>
<proteinExistence type="inferred from homology"/>
<feature type="domain" description="AB hydrolase-1" evidence="3">
    <location>
        <begin position="24"/>
        <end position="229"/>
    </location>
</feature>
<evidence type="ECO:0000313" key="4">
    <source>
        <dbReference type="EMBL" id="QJE74792.1"/>
    </source>
</evidence>
<dbReference type="SUPFAM" id="SSF53474">
    <property type="entry name" value="alpha/beta-Hydrolases"/>
    <property type="match status" value="1"/>
</dbReference>
<feature type="active site" description="Charge relay system" evidence="2">
    <location>
        <position position="225"/>
    </location>
</feature>
<keyword evidence="5" id="KW-1185">Reference proteome</keyword>
<dbReference type="InterPro" id="IPR050960">
    <property type="entry name" value="AB_hydrolase_4_sf"/>
</dbReference>
<protein>
    <submittedName>
        <fullName evidence="4">Alpha/beta fold hydrolase</fullName>
    </submittedName>
</protein>
<dbReference type="KEGG" id="acru:HHL28_05695"/>
<reference evidence="4" key="1">
    <citation type="submission" date="2020-04" db="EMBL/GenBank/DDBJ databases">
        <title>A desert anoxygenic phototrophic bacterium fixes CO2 using RubisCO under aerobic conditions.</title>
        <authorList>
            <person name="Tang K."/>
        </authorList>
    </citation>
    <scope>NUCLEOTIDE SEQUENCE [LARGE SCALE GENOMIC DNA]</scope>
    <source>
        <strain evidence="4">MIMtkB3</strain>
    </source>
</reference>
<dbReference type="InterPro" id="IPR012020">
    <property type="entry name" value="ABHD4"/>
</dbReference>
<dbReference type="PIRSF" id="PIRSF005211">
    <property type="entry name" value="Ab_hydro_YheT"/>
    <property type="match status" value="1"/>
</dbReference>
<evidence type="ECO:0000256" key="1">
    <source>
        <dbReference type="ARBA" id="ARBA00010884"/>
    </source>
</evidence>
<dbReference type="GO" id="GO:0047372">
    <property type="term" value="F:monoacylglycerol lipase activity"/>
    <property type="evidence" value="ECO:0007669"/>
    <property type="project" value="TreeGrafter"/>
</dbReference>
<gene>
    <name evidence="4" type="ORF">HHL28_05695</name>
</gene>
<keyword evidence="4" id="KW-0378">Hydrolase</keyword>
<organism evidence="4 5">
    <name type="scientific">Aerophototrophica crusticola</name>
    <dbReference type="NCBI Taxonomy" id="1709002"/>
    <lineage>
        <taxon>Bacteria</taxon>
        <taxon>Pseudomonadati</taxon>
        <taxon>Pseudomonadota</taxon>
        <taxon>Alphaproteobacteria</taxon>
        <taxon>Rhodospirillales</taxon>
        <taxon>Rhodospirillaceae</taxon>
        <taxon>Aerophototrophica</taxon>
    </lineage>
</organism>
<evidence type="ECO:0000256" key="2">
    <source>
        <dbReference type="PIRSR" id="PIRSR005211-1"/>
    </source>
</evidence>
<evidence type="ECO:0000259" key="3">
    <source>
        <dbReference type="Pfam" id="PF00561"/>
    </source>
</evidence>
<comment type="similarity">
    <text evidence="1">Belongs to the AB hydrolase superfamily. AB hydrolase 4 family.</text>
</comment>
<dbReference type="PANTHER" id="PTHR10794:SF94">
    <property type="entry name" value="ESTERASE YHET-RELATED"/>
    <property type="match status" value="1"/>
</dbReference>
<dbReference type="PRINTS" id="PR00111">
    <property type="entry name" value="ABHYDROLASE"/>
</dbReference>
<dbReference type="Gene3D" id="3.40.50.1820">
    <property type="entry name" value="alpha/beta hydrolase"/>
    <property type="match status" value="1"/>
</dbReference>
<dbReference type="AlphaFoldDB" id="A0A858RCB6"/>
<evidence type="ECO:0000313" key="5">
    <source>
        <dbReference type="Proteomes" id="UP000501891"/>
    </source>
</evidence>
<feature type="active site" description="Charge relay system" evidence="2">
    <location>
        <position position="101"/>
    </location>
</feature>
<dbReference type="InterPro" id="IPR000073">
    <property type="entry name" value="AB_hydrolase_1"/>
</dbReference>
<dbReference type="Proteomes" id="UP000501891">
    <property type="component" value="Chromosome"/>
</dbReference>
<feature type="active site" description="Charge relay system" evidence="2">
    <location>
        <position position="254"/>
    </location>
</feature>
<dbReference type="EMBL" id="CP051775">
    <property type="protein sequence ID" value="QJE74792.1"/>
    <property type="molecule type" value="Genomic_DNA"/>
</dbReference>
<dbReference type="Pfam" id="PF00561">
    <property type="entry name" value="Abhydrolase_1"/>
    <property type="match status" value="1"/>
</dbReference>
<name>A0A858RCB6_9PROT</name>
<accession>A0A858RCB6</accession>